<dbReference type="RefSeq" id="WP_129334630.1">
    <property type="nucleotide sequence ID" value="NZ_SDVB01000420.1"/>
</dbReference>
<comment type="caution">
    <text evidence="1">The sequence shown here is derived from an EMBL/GenBank/DDBJ whole genome shotgun (WGS) entry which is preliminary data.</text>
</comment>
<gene>
    <name evidence="1" type="ORF">EUU22_24775</name>
</gene>
<keyword evidence="2" id="KW-1185">Reference proteome</keyword>
<dbReference type="AlphaFoldDB" id="A0A4Q2S6M1"/>
<dbReference type="OrthoDB" id="9892575at2"/>
<reference evidence="1 2" key="1">
    <citation type="submission" date="2019-01" db="EMBL/GenBank/DDBJ databases">
        <authorList>
            <person name="Deng T."/>
        </authorList>
    </citation>
    <scope>NUCLEOTIDE SEQUENCE [LARGE SCALE GENOMIC DNA]</scope>
    <source>
        <strain evidence="1 2">F8825</strain>
    </source>
</reference>
<sequence length="277" mass="31189">MNLEEAFWSQIDPLYHLKQASCIRYTRDIDQHYRLDEQPSKDTGFGAELLDGMDEMKASALMFIRFHAIETLLTVLLGSHPHGPIPRFAKTFFGSKFNEAVQSVARREIPATLGIRSVTDYDKWIATKFWGRLGTESVLDDEVIKFISVQAALFGQKTVYNAFKHGCRIGRSWPKLSVQDEKTGEWFPLLEINSGVGWLNWEEDKKSKSASVTFGAMACDPDDDHGAVVIMALLVRAMKTIRQATSGDKINVQLPNEIRAGMHVPANLNFRMSSFAT</sequence>
<proteinExistence type="predicted"/>
<dbReference type="EMBL" id="SDVB01000420">
    <property type="protein sequence ID" value="RYB96019.1"/>
    <property type="molecule type" value="Genomic_DNA"/>
</dbReference>
<name>A0A4Q2S6M1_9HYPH</name>
<dbReference type="Proteomes" id="UP000291088">
    <property type="component" value="Unassembled WGS sequence"/>
</dbReference>
<organism evidence="1 2">
    <name type="scientific">Ciceribacter ferrooxidans</name>
    <dbReference type="NCBI Taxonomy" id="2509717"/>
    <lineage>
        <taxon>Bacteria</taxon>
        <taxon>Pseudomonadati</taxon>
        <taxon>Pseudomonadota</taxon>
        <taxon>Alphaproteobacteria</taxon>
        <taxon>Hyphomicrobiales</taxon>
        <taxon>Rhizobiaceae</taxon>
        <taxon>Ciceribacter</taxon>
    </lineage>
</organism>
<evidence type="ECO:0000313" key="2">
    <source>
        <dbReference type="Proteomes" id="UP000291088"/>
    </source>
</evidence>
<evidence type="ECO:0000313" key="1">
    <source>
        <dbReference type="EMBL" id="RYB96019.1"/>
    </source>
</evidence>
<accession>A0A4Q2S6M1</accession>
<protein>
    <submittedName>
        <fullName evidence="1">Uncharacterized protein</fullName>
    </submittedName>
</protein>